<dbReference type="PRINTS" id="PR00039">
    <property type="entry name" value="HTHLYSR"/>
</dbReference>
<dbReference type="Pfam" id="PF03466">
    <property type="entry name" value="LysR_substrate"/>
    <property type="match status" value="1"/>
</dbReference>
<dbReference type="InterPro" id="IPR000847">
    <property type="entry name" value="LysR_HTH_N"/>
</dbReference>
<keyword evidence="7" id="KW-1185">Reference proteome</keyword>
<dbReference type="InterPro" id="IPR036388">
    <property type="entry name" value="WH-like_DNA-bd_sf"/>
</dbReference>
<evidence type="ECO:0000256" key="3">
    <source>
        <dbReference type="ARBA" id="ARBA00023125"/>
    </source>
</evidence>
<reference evidence="6 7" key="1">
    <citation type="submission" date="2020-08" db="EMBL/GenBank/DDBJ databases">
        <title>Genomic Encyclopedia of Type Strains, Phase III (KMG-III): the genomes of soil and plant-associated and newly described type strains.</title>
        <authorList>
            <person name="Whitman W."/>
        </authorList>
    </citation>
    <scope>NUCLEOTIDE SEQUENCE [LARGE SCALE GENOMIC DNA]</scope>
    <source>
        <strain evidence="6 7">CECT 8572</strain>
    </source>
</reference>
<organism evidence="6 7">
    <name type="scientific">Limimaricola variabilis</name>
    <dbReference type="NCBI Taxonomy" id="1492771"/>
    <lineage>
        <taxon>Bacteria</taxon>
        <taxon>Pseudomonadati</taxon>
        <taxon>Pseudomonadota</taxon>
        <taxon>Alphaproteobacteria</taxon>
        <taxon>Rhodobacterales</taxon>
        <taxon>Paracoccaceae</taxon>
        <taxon>Limimaricola</taxon>
    </lineage>
</organism>
<sequence length="319" mass="35269">MDDMDPKKLIYLATVIEHGSLNRAAHRLGISQPALSTSMDRLEAALGMQLLDRGPRGVVPTGYGEILYCHARLIREEIELARRNLENARDGVSESLRVGVLPSLAGSIMPMALSRWHDTYPEGQLQIVESAQIDLLTGLLRRDFDLVIGYTEVFDMLDGLRQQVLFRDILCVIVRPGHPLFEQGRPNWDDLMRYPWVSPTSRRSHTVLDQIMATMHVGPPTQVTVCGSASLLKSVVGQTDHIAVLPLHAVRADLEAGRIAVLPFEDPVLHRNIAVFFREGYVMDQPRRDLVAVIKDCGATVARAAEEAAAAQDGVAEAE</sequence>
<dbReference type="EMBL" id="JACIBX010000010">
    <property type="protein sequence ID" value="MBB3713073.1"/>
    <property type="molecule type" value="Genomic_DNA"/>
</dbReference>
<dbReference type="Gene3D" id="3.40.190.10">
    <property type="entry name" value="Periplasmic binding protein-like II"/>
    <property type="match status" value="2"/>
</dbReference>
<dbReference type="InterPro" id="IPR005119">
    <property type="entry name" value="LysR_subst-bd"/>
</dbReference>
<dbReference type="InterPro" id="IPR050950">
    <property type="entry name" value="HTH-type_LysR_regulators"/>
</dbReference>
<dbReference type="PANTHER" id="PTHR30419">
    <property type="entry name" value="HTH-TYPE TRANSCRIPTIONAL REGULATOR YBHD"/>
    <property type="match status" value="1"/>
</dbReference>
<dbReference type="SUPFAM" id="SSF46785">
    <property type="entry name" value="Winged helix' DNA-binding domain"/>
    <property type="match status" value="1"/>
</dbReference>
<dbReference type="PROSITE" id="PS50931">
    <property type="entry name" value="HTH_LYSR"/>
    <property type="match status" value="1"/>
</dbReference>
<accession>A0ABR6HR92</accession>
<dbReference type="InterPro" id="IPR036390">
    <property type="entry name" value="WH_DNA-bd_sf"/>
</dbReference>
<name>A0ABR6HR92_9RHOB</name>
<comment type="caution">
    <text evidence="6">The sequence shown here is derived from an EMBL/GenBank/DDBJ whole genome shotgun (WGS) entry which is preliminary data.</text>
</comment>
<dbReference type="PANTHER" id="PTHR30419:SF8">
    <property type="entry name" value="NITROGEN ASSIMILATION TRANSCRIPTIONAL ACTIVATOR-RELATED"/>
    <property type="match status" value="1"/>
</dbReference>
<proteinExistence type="inferred from homology"/>
<evidence type="ECO:0000256" key="1">
    <source>
        <dbReference type="ARBA" id="ARBA00009437"/>
    </source>
</evidence>
<keyword evidence="2" id="KW-0805">Transcription regulation</keyword>
<evidence type="ECO:0000256" key="2">
    <source>
        <dbReference type="ARBA" id="ARBA00023015"/>
    </source>
</evidence>
<evidence type="ECO:0000259" key="5">
    <source>
        <dbReference type="PROSITE" id="PS50931"/>
    </source>
</evidence>
<dbReference type="Proteomes" id="UP000576152">
    <property type="component" value="Unassembled WGS sequence"/>
</dbReference>
<evidence type="ECO:0000313" key="6">
    <source>
        <dbReference type="EMBL" id="MBB3713073.1"/>
    </source>
</evidence>
<dbReference type="Pfam" id="PF00126">
    <property type="entry name" value="HTH_1"/>
    <property type="match status" value="1"/>
</dbReference>
<keyword evidence="4" id="KW-0804">Transcription</keyword>
<dbReference type="SUPFAM" id="SSF53850">
    <property type="entry name" value="Periplasmic binding protein-like II"/>
    <property type="match status" value="1"/>
</dbReference>
<evidence type="ECO:0000256" key="4">
    <source>
        <dbReference type="ARBA" id="ARBA00023163"/>
    </source>
</evidence>
<feature type="domain" description="HTH lysR-type" evidence="5">
    <location>
        <begin position="4"/>
        <end position="61"/>
    </location>
</feature>
<dbReference type="Gene3D" id="1.10.10.10">
    <property type="entry name" value="Winged helix-like DNA-binding domain superfamily/Winged helix DNA-binding domain"/>
    <property type="match status" value="1"/>
</dbReference>
<keyword evidence="3" id="KW-0238">DNA-binding</keyword>
<protein>
    <submittedName>
        <fullName evidence="6">LysR family pca operon transcriptional activator</fullName>
    </submittedName>
</protein>
<evidence type="ECO:0000313" key="7">
    <source>
        <dbReference type="Proteomes" id="UP000576152"/>
    </source>
</evidence>
<comment type="similarity">
    <text evidence="1">Belongs to the LysR transcriptional regulatory family.</text>
</comment>
<gene>
    <name evidence="6" type="ORF">FHS00_002674</name>
</gene>